<dbReference type="InterPro" id="IPR036388">
    <property type="entry name" value="WH-like_DNA-bd_sf"/>
</dbReference>
<protein>
    <submittedName>
        <fullName evidence="4">LuxR C-terminal-related transcriptional regulator</fullName>
    </submittedName>
</protein>
<dbReference type="PANTHER" id="PTHR43214">
    <property type="entry name" value="TWO-COMPONENT RESPONSE REGULATOR"/>
    <property type="match status" value="1"/>
</dbReference>
<dbReference type="CDD" id="cd06170">
    <property type="entry name" value="LuxR_C_like"/>
    <property type="match status" value="1"/>
</dbReference>
<evidence type="ECO:0000256" key="1">
    <source>
        <dbReference type="ARBA" id="ARBA00023125"/>
    </source>
</evidence>
<dbReference type="InterPro" id="IPR041664">
    <property type="entry name" value="AAA_16"/>
</dbReference>
<dbReference type="SUPFAM" id="SSF48452">
    <property type="entry name" value="TPR-like"/>
    <property type="match status" value="2"/>
</dbReference>
<feature type="domain" description="HTH luxR-type" evidence="3">
    <location>
        <begin position="882"/>
        <end position="947"/>
    </location>
</feature>
<dbReference type="PRINTS" id="PR00038">
    <property type="entry name" value="HTHLUXR"/>
</dbReference>
<organism evidence="4 5">
    <name type="scientific">Streptomyces changanensis</name>
    <dbReference type="NCBI Taxonomy" id="2964669"/>
    <lineage>
        <taxon>Bacteria</taxon>
        <taxon>Bacillati</taxon>
        <taxon>Actinomycetota</taxon>
        <taxon>Actinomycetes</taxon>
        <taxon>Kitasatosporales</taxon>
        <taxon>Streptomycetaceae</taxon>
        <taxon>Streptomyces</taxon>
    </lineage>
</organism>
<evidence type="ECO:0000256" key="2">
    <source>
        <dbReference type="SAM" id="MobiDB-lite"/>
    </source>
</evidence>
<dbReference type="Gene3D" id="1.10.10.10">
    <property type="entry name" value="Winged helix-like DNA-binding domain superfamily/Winged helix DNA-binding domain"/>
    <property type="match status" value="1"/>
</dbReference>
<evidence type="ECO:0000313" key="4">
    <source>
        <dbReference type="EMBL" id="UUS29785.1"/>
    </source>
</evidence>
<dbReference type="EMBL" id="CP102332">
    <property type="protein sequence ID" value="UUS29785.1"/>
    <property type="molecule type" value="Genomic_DNA"/>
</dbReference>
<keyword evidence="5" id="KW-1185">Reference proteome</keyword>
<feature type="compositionally biased region" description="Low complexity" evidence="2">
    <location>
        <begin position="341"/>
        <end position="351"/>
    </location>
</feature>
<dbReference type="Pfam" id="PF13191">
    <property type="entry name" value="AAA_16"/>
    <property type="match status" value="1"/>
</dbReference>
<dbReference type="Pfam" id="PF00196">
    <property type="entry name" value="GerE"/>
    <property type="match status" value="1"/>
</dbReference>
<dbReference type="SMART" id="SM00421">
    <property type="entry name" value="HTH_LUXR"/>
    <property type="match status" value="1"/>
</dbReference>
<dbReference type="Gene3D" id="1.25.40.10">
    <property type="entry name" value="Tetratricopeptide repeat domain"/>
    <property type="match status" value="1"/>
</dbReference>
<dbReference type="PANTHER" id="PTHR43214:SF42">
    <property type="entry name" value="TRANSCRIPTIONAL REGULATORY PROTEIN DESR"/>
    <property type="match status" value="1"/>
</dbReference>
<feature type="region of interest" description="Disordered" evidence="2">
    <location>
        <begin position="341"/>
        <end position="373"/>
    </location>
</feature>
<dbReference type="PROSITE" id="PS50043">
    <property type="entry name" value="HTH_LUXR_2"/>
    <property type="match status" value="1"/>
</dbReference>
<proteinExistence type="predicted"/>
<accession>A0ABY5N3S9</accession>
<sequence>MTREPTWQGAPGARGVRGREEELRAVAAVLEGARHGDGGVLVVTAAPGLGRTALLDAGAAAFDAGPVVSVRGTPGGTRVPGGGVRALHRALAAVTGRGGGPGTRHPGGVVDAGALETAMRAAAGAAPLLVCVDDAHLWDGPSRRALAGAVRRAWRPGPVGVLVSVVHRHAGAVDFADLPSVVLDPLPYGVTAGLVDELTAGRIDPPVGEELVAEAGGNPALLTFLLERLSAAQLEGRAPLPRPLADAAALARVVSPRPSELPPAVRDLLLLVAAAGEPGGGAEAALVLRAGRRLGLPAAAFAHAEAAGLVGWDGGRVRCSTELLRRAVYAGADPARRRAAHGALAAALTPDRSPRPAPSAPDRSLPDRSLPDPSALARLAHTALSVRGPAPGVAAALAAEASREDPRRSHRERAAALRSAAGLTAAAGARAERLAAAAEQARLAGAVRQARELLAGAEAAGAHGAVRGRIELVRGVLELDDGPVVDAHEVLRGAAALLAPYDPRHTRVARLAAADAAWAAGDVAACTAELVAVAGGEHTGPRDGRPAPPRPGDPLEEYVAGLRAALDGRFAVARTPLRRTVDRADADEAPEPLLRAGAAALLMGDFAAATRVAARALAAARSRGSAALVPRALEYLAYAELRAGQHARARAHAEEGLCAARRTGQRNLAAHLHAVLALALSVEGDAAGVAGHAAAALDTARRHGLTQAATLARWASARADLSRGCLPEAAARLGPVVRAGVGGGHFAVRILAVPCFAEAAALSGRPDDARAAVDEFAVWASLGADPLAPAQLARCRALLAPGEADAWYERSLGAYEAVGGEFDRARTLLLYGKWLRRRRRPKEAQDRLREALVAFEHCGARGWAEQAAGELRASGSAPRDADAGALSRLTAQQARIARLVAEGATNREVAVRLSLSPRTVDHHLRNVFALLGVRSRVDLARLVDRAEPAPAHPPGPAP</sequence>
<evidence type="ECO:0000259" key="3">
    <source>
        <dbReference type="PROSITE" id="PS50043"/>
    </source>
</evidence>
<gene>
    <name evidence="4" type="ORF">NRO40_02330</name>
</gene>
<dbReference type="Proteomes" id="UP001060150">
    <property type="component" value="Chromosome"/>
</dbReference>
<dbReference type="RefSeq" id="WP_257375318.1">
    <property type="nucleotide sequence ID" value="NZ_CP102332.1"/>
</dbReference>
<dbReference type="InterPro" id="IPR000792">
    <property type="entry name" value="Tscrpt_reg_LuxR_C"/>
</dbReference>
<name>A0ABY5N3S9_9ACTN</name>
<keyword evidence="1" id="KW-0238">DNA-binding</keyword>
<dbReference type="InterPro" id="IPR039420">
    <property type="entry name" value="WalR-like"/>
</dbReference>
<reference evidence="4" key="1">
    <citation type="submission" date="2022-08" db="EMBL/GenBank/DDBJ databases">
        <title>Streptomyces changanensis sp. nov., an actinomycete isolated from soil.</title>
        <authorList>
            <person name="Wu H."/>
            <person name="Han L."/>
        </authorList>
    </citation>
    <scope>NUCLEOTIDE SEQUENCE</scope>
    <source>
        <strain evidence="4">HL-66</strain>
    </source>
</reference>
<dbReference type="InterPro" id="IPR016032">
    <property type="entry name" value="Sig_transdc_resp-reg_C-effctor"/>
</dbReference>
<evidence type="ECO:0000313" key="5">
    <source>
        <dbReference type="Proteomes" id="UP001060150"/>
    </source>
</evidence>
<dbReference type="InterPro" id="IPR011990">
    <property type="entry name" value="TPR-like_helical_dom_sf"/>
</dbReference>
<dbReference type="SUPFAM" id="SSF46894">
    <property type="entry name" value="C-terminal effector domain of the bipartite response regulators"/>
    <property type="match status" value="1"/>
</dbReference>